<evidence type="ECO:0000313" key="1">
    <source>
        <dbReference type="EMBL" id="KAI3771580.1"/>
    </source>
</evidence>
<evidence type="ECO:0000313" key="2">
    <source>
        <dbReference type="Proteomes" id="UP001055879"/>
    </source>
</evidence>
<gene>
    <name evidence="1" type="ORF">L6452_02745</name>
</gene>
<organism evidence="1 2">
    <name type="scientific">Arctium lappa</name>
    <name type="common">Greater burdock</name>
    <name type="synonym">Lappa major</name>
    <dbReference type="NCBI Taxonomy" id="4217"/>
    <lineage>
        <taxon>Eukaryota</taxon>
        <taxon>Viridiplantae</taxon>
        <taxon>Streptophyta</taxon>
        <taxon>Embryophyta</taxon>
        <taxon>Tracheophyta</taxon>
        <taxon>Spermatophyta</taxon>
        <taxon>Magnoliopsida</taxon>
        <taxon>eudicotyledons</taxon>
        <taxon>Gunneridae</taxon>
        <taxon>Pentapetalae</taxon>
        <taxon>asterids</taxon>
        <taxon>campanulids</taxon>
        <taxon>Asterales</taxon>
        <taxon>Asteraceae</taxon>
        <taxon>Carduoideae</taxon>
        <taxon>Cardueae</taxon>
        <taxon>Arctiinae</taxon>
        <taxon>Arctium</taxon>
    </lineage>
</organism>
<comment type="caution">
    <text evidence="1">The sequence shown here is derived from an EMBL/GenBank/DDBJ whole genome shotgun (WGS) entry which is preliminary data.</text>
</comment>
<sequence>MVRAVKSRAFTLTSPLSKALALSLQHKHTHTHILHNSSTIFSHTHTLDNHLNDKVEDQKKQKEKEKSRNSCKESFILFSSFIKAHTDRHHHHLPQSEQTLADLLVYINRVQKEPYNNRKVKNHASVEAD</sequence>
<reference evidence="1 2" key="2">
    <citation type="journal article" date="2022" name="Mol. Ecol. Resour.">
        <title>The genomes of chicory, endive, great burdock and yacon provide insights into Asteraceae paleo-polyploidization history and plant inulin production.</title>
        <authorList>
            <person name="Fan W."/>
            <person name="Wang S."/>
            <person name="Wang H."/>
            <person name="Wang A."/>
            <person name="Jiang F."/>
            <person name="Liu H."/>
            <person name="Zhao H."/>
            <person name="Xu D."/>
            <person name="Zhang Y."/>
        </authorList>
    </citation>
    <scope>NUCLEOTIDE SEQUENCE [LARGE SCALE GENOMIC DNA]</scope>
    <source>
        <strain evidence="2">cv. Niubang</strain>
    </source>
</reference>
<name>A0ACB9FLA4_ARCLA</name>
<proteinExistence type="predicted"/>
<dbReference type="EMBL" id="CM042047">
    <property type="protein sequence ID" value="KAI3771580.1"/>
    <property type="molecule type" value="Genomic_DNA"/>
</dbReference>
<protein>
    <submittedName>
        <fullName evidence="1">Uncharacterized protein</fullName>
    </submittedName>
</protein>
<accession>A0ACB9FLA4</accession>
<reference evidence="2" key="1">
    <citation type="journal article" date="2022" name="Mol. Ecol. Resour.">
        <title>The genomes of chicory, endive, great burdock and yacon provide insights into Asteraceae palaeo-polyploidization history and plant inulin production.</title>
        <authorList>
            <person name="Fan W."/>
            <person name="Wang S."/>
            <person name="Wang H."/>
            <person name="Wang A."/>
            <person name="Jiang F."/>
            <person name="Liu H."/>
            <person name="Zhao H."/>
            <person name="Xu D."/>
            <person name="Zhang Y."/>
        </authorList>
    </citation>
    <scope>NUCLEOTIDE SEQUENCE [LARGE SCALE GENOMIC DNA]</scope>
    <source>
        <strain evidence="2">cv. Niubang</strain>
    </source>
</reference>
<dbReference type="Proteomes" id="UP001055879">
    <property type="component" value="Linkage Group LG01"/>
</dbReference>
<keyword evidence="2" id="KW-1185">Reference proteome</keyword>